<dbReference type="SUPFAM" id="SSF141571">
    <property type="entry name" value="Pentapeptide repeat-like"/>
    <property type="match status" value="2"/>
</dbReference>
<dbReference type="Proteomes" id="UP000287394">
    <property type="component" value="Chromosome"/>
</dbReference>
<sequence length="415" mass="46208">MVFSLLNQISNIPRQTLNLSGMNLSEKLTSGSFSYEKDVIGLHAAQKDLRRITFQRSYFPHSDFSNSNLEYDSLEYARAQHSIFNHASLNNIRAIDGQFDYCDFTNSQMAEADLSSASMQHANLNNVTFTDLKANSCNFRGASFTGSTMVGDFSSADLTDTTFDQSGIIIANSANTIHETYEWNIKGANLRGAHFENTAHFQNENYLNGSRNWMLAYYRPETAFKLFGQLGHNSRVPSKNFSYYQLKSPIELNECDMSSFNLDHSRLERVSILDSNLTDCNFNSAILRGVYFSGSPTDEKHVGVLALNIKFDGATLESSDDKTQTIFENYDLSGGTFANATITGVQFTNCVFNNVIFNGATLTDAQFTDCPQLNQILPGATGTWQVISNGVPHCYQRETKNAKVKLVPCSKSTPN</sequence>
<protein>
    <submittedName>
        <fullName evidence="1">Uncharacterized protein</fullName>
    </submittedName>
</protein>
<name>A0A402D1C1_9BACT</name>
<accession>A0A402D1C1</accession>
<dbReference type="PANTHER" id="PTHR14136">
    <property type="entry name" value="BTB_POZ DOMAIN-CONTAINING PROTEIN KCTD9"/>
    <property type="match status" value="1"/>
</dbReference>
<dbReference type="Gene3D" id="2.160.20.80">
    <property type="entry name" value="E3 ubiquitin-protein ligase SopA"/>
    <property type="match status" value="3"/>
</dbReference>
<keyword evidence="2" id="KW-1185">Reference proteome</keyword>
<gene>
    <name evidence="1" type="ORF">CCAX7_36510</name>
</gene>
<dbReference type="KEGG" id="ccot:CCAX7_36510"/>
<dbReference type="Pfam" id="PF13576">
    <property type="entry name" value="Pentapeptide_3"/>
    <property type="match status" value="1"/>
</dbReference>
<proteinExistence type="predicted"/>
<dbReference type="AlphaFoldDB" id="A0A402D1C1"/>
<evidence type="ECO:0000313" key="1">
    <source>
        <dbReference type="EMBL" id="BDI31600.1"/>
    </source>
</evidence>
<dbReference type="EMBL" id="AP025739">
    <property type="protein sequence ID" value="BDI31600.1"/>
    <property type="molecule type" value="Genomic_DNA"/>
</dbReference>
<reference evidence="1 2" key="1">
    <citation type="journal article" date="2019" name="Int. J. Syst. Evol. Microbiol.">
        <title>Capsulimonas corticalis gen. nov., sp. nov., an aerobic capsulated bacterium, of a novel bacterial order, Capsulimonadales ord. nov., of the class Armatimonadia of the phylum Armatimonadetes.</title>
        <authorList>
            <person name="Li J."/>
            <person name="Kudo C."/>
            <person name="Tonouchi A."/>
        </authorList>
    </citation>
    <scope>NUCLEOTIDE SEQUENCE [LARGE SCALE GENOMIC DNA]</scope>
    <source>
        <strain evidence="1 2">AX-7</strain>
    </source>
</reference>
<dbReference type="Pfam" id="PF00805">
    <property type="entry name" value="Pentapeptide"/>
    <property type="match status" value="2"/>
</dbReference>
<dbReference type="InterPro" id="IPR051082">
    <property type="entry name" value="Pentapeptide-BTB/POZ_domain"/>
</dbReference>
<organism evidence="1 2">
    <name type="scientific">Capsulimonas corticalis</name>
    <dbReference type="NCBI Taxonomy" id="2219043"/>
    <lineage>
        <taxon>Bacteria</taxon>
        <taxon>Bacillati</taxon>
        <taxon>Armatimonadota</taxon>
        <taxon>Armatimonadia</taxon>
        <taxon>Capsulimonadales</taxon>
        <taxon>Capsulimonadaceae</taxon>
        <taxon>Capsulimonas</taxon>
    </lineage>
</organism>
<dbReference type="PANTHER" id="PTHR14136:SF17">
    <property type="entry name" value="BTB_POZ DOMAIN-CONTAINING PROTEIN KCTD9"/>
    <property type="match status" value="1"/>
</dbReference>
<dbReference type="InterPro" id="IPR001646">
    <property type="entry name" value="5peptide_repeat"/>
</dbReference>
<evidence type="ECO:0000313" key="2">
    <source>
        <dbReference type="Proteomes" id="UP000287394"/>
    </source>
</evidence>